<name>F0F5H6_9BACT</name>
<protein>
    <submittedName>
        <fullName evidence="2">Uncharacterized protein</fullName>
    </submittedName>
</protein>
<dbReference type="HOGENOM" id="CLU_104177_0_0_10"/>
<dbReference type="EMBL" id="AEWX01000013">
    <property type="protein sequence ID" value="EGC20595.1"/>
    <property type="molecule type" value="Genomic_DNA"/>
</dbReference>
<dbReference type="AlphaFoldDB" id="F0F5H6"/>
<dbReference type="Proteomes" id="UP000005697">
    <property type="component" value="Unassembled WGS sequence"/>
</dbReference>
<feature type="region of interest" description="Disordered" evidence="1">
    <location>
        <begin position="202"/>
        <end position="222"/>
    </location>
</feature>
<reference evidence="2 3" key="1">
    <citation type="submission" date="2011-01" db="EMBL/GenBank/DDBJ databases">
        <authorList>
            <person name="Muzny D."/>
            <person name="Qin X."/>
            <person name="Deng J."/>
            <person name="Jiang H."/>
            <person name="Liu Y."/>
            <person name="Qu J."/>
            <person name="Song X.-Z."/>
            <person name="Zhang L."/>
            <person name="Thornton R."/>
            <person name="Coyle M."/>
            <person name="Francisco L."/>
            <person name="Jackson L."/>
            <person name="Javaid M."/>
            <person name="Korchina V."/>
            <person name="Kovar C."/>
            <person name="Mata R."/>
            <person name="Mathew T."/>
            <person name="Ngo R."/>
            <person name="Nguyen L."/>
            <person name="Nguyen N."/>
            <person name="Okwuonu G."/>
            <person name="Ongeri F."/>
            <person name="Pham C."/>
            <person name="Simmons D."/>
            <person name="Wilczek-Boney K."/>
            <person name="Hale W."/>
            <person name="Jakkamsetti A."/>
            <person name="Pham P."/>
            <person name="Ruth R."/>
            <person name="San Lucas F."/>
            <person name="Warren J."/>
            <person name="Zhang J."/>
            <person name="Zhao Z."/>
            <person name="Zhou C."/>
            <person name="Zhu D."/>
            <person name="Lee S."/>
            <person name="Bess C."/>
            <person name="Blankenburg K."/>
            <person name="Forbes L."/>
            <person name="Fu Q."/>
            <person name="Gubbala S."/>
            <person name="Hirani K."/>
            <person name="Jayaseelan J.C."/>
            <person name="Lara F."/>
            <person name="Munidasa M."/>
            <person name="Palculict T."/>
            <person name="Patil S."/>
            <person name="Pu L.-L."/>
            <person name="Saada N."/>
            <person name="Tang L."/>
            <person name="Weissenberger G."/>
            <person name="Zhu Y."/>
            <person name="Hemphill L."/>
            <person name="Shang Y."/>
            <person name="Youmans B."/>
            <person name="Ayvaz T."/>
            <person name="Ross M."/>
            <person name="Santibanez J."/>
            <person name="Aqrawi P."/>
            <person name="Gross S."/>
            <person name="Joshi V."/>
            <person name="Fowler G."/>
            <person name="Nazareth L."/>
            <person name="Reid J."/>
            <person name="Worley K."/>
            <person name="Petrosino J."/>
            <person name="Highlander S."/>
            <person name="Gibbs R."/>
        </authorList>
    </citation>
    <scope>NUCLEOTIDE SEQUENCE [LARGE SCALE GENOMIC DNA]</scope>
    <source>
        <strain evidence="2 3">DSM 16608</strain>
    </source>
</reference>
<evidence type="ECO:0000313" key="2">
    <source>
        <dbReference type="EMBL" id="EGC20595.1"/>
    </source>
</evidence>
<sequence length="222" mass="23573">MKTSGIIPIFGGKEQNPTKRTIMRKAFIMALAVAAMTFAGCKDGKTTTSGASTDSAMTDSTMTDSAATGLKKTDVSADADKLIEQLNEKLKGKDGKGVATLLASAQSKMSEMSRKNPKEAQKYISSLQQWMLDNGDELMSTLKASGDAPEIQAITQSIGAASESDRKAIADGLDKAKDKIKEAAKSATPEQMKAARKAIKDATGKMPKETREAAQKAMKDML</sequence>
<evidence type="ECO:0000256" key="1">
    <source>
        <dbReference type="SAM" id="MobiDB-lite"/>
    </source>
</evidence>
<gene>
    <name evidence="2" type="ORF">HMPREF9141_0842</name>
</gene>
<dbReference type="STRING" id="888743.HMPREF9141_0842"/>
<comment type="caution">
    <text evidence="2">The sequence shown here is derived from an EMBL/GenBank/DDBJ whole genome shotgun (WGS) entry which is preliminary data.</text>
</comment>
<keyword evidence="3" id="KW-1185">Reference proteome</keyword>
<evidence type="ECO:0000313" key="3">
    <source>
        <dbReference type="Proteomes" id="UP000005697"/>
    </source>
</evidence>
<accession>F0F5H6</accession>
<proteinExistence type="predicted"/>
<organism evidence="2 3">
    <name type="scientific">Prevotella multiformis DSM 16608</name>
    <dbReference type="NCBI Taxonomy" id="888743"/>
    <lineage>
        <taxon>Bacteria</taxon>
        <taxon>Pseudomonadati</taxon>
        <taxon>Bacteroidota</taxon>
        <taxon>Bacteroidia</taxon>
        <taxon>Bacteroidales</taxon>
        <taxon>Prevotellaceae</taxon>
        <taxon>Prevotella</taxon>
    </lineage>
</organism>